<accession>A0A5C3M096</accession>
<dbReference type="Proteomes" id="UP000308652">
    <property type="component" value="Unassembled WGS sequence"/>
</dbReference>
<reference evidence="2 3" key="1">
    <citation type="journal article" date="2019" name="Nat. Ecol. Evol.">
        <title>Megaphylogeny resolves global patterns of mushroom evolution.</title>
        <authorList>
            <person name="Varga T."/>
            <person name="Krizsan K."/>
            <person name="Foldi C."/>
            <person name="Dima B."/>
            <person name="Sanchez-Garcia M."/>
            <person name="Sanchez-Ramirez S."/>
            <person name="Szollosi G.J."/>
            <person name="Szarkandi J.G."/>
            <person name="Papp V."/>
            <person name="Albert L."/>
            <person name="Andreopoulos W."/>
            <person name="Angelini C."/>
            <person name="Antonin V."/>
            <person name="Barry K.W."/>
            <person name="Bougher N.L."/>
            <person name="Buchanan P."/>
            <person name="Buyck B."/>
            <person name="Bense V."/>
            <person name="Catcheside P."/>
            <person name="Chovatia M."/>
            <person name="Cooper J."/>
            <person name="Damon W."/>
            <person name="Desjardin D."/>
            <person name="Finy P."/>
            <person name="Geml J."/>
            <person name="Haridas S."/>
            <person name="Hughes K."/>
            <person name="Justo A."/>
            <person name="Karasinski D."/>
            <person name="Kautmanova I."/>
            <person name="Kiss B."/>
            <person name="Kocsube S."/>
            <person name="Kotiranta H."/>
            <person name="LaButti K.M."/>
            <person name="Lechner B.E."/>
            <person name="Liimatainen K."/>
            <person name="Lipzen A."/>
            <person name="Lukacs Z."/>
            <person name="Mihaltcheva S."/>
            <person name="Morgado L.N."/>
            <person name="Niskanen T."/>
            <person name="Noordeloos M.E."/>
            <person name="Ohm R.A."/>
            <person name="Ortiz-Santana B."/>
            <person name="Ovrebo C."/>
            <person name="Racz N."/>
            <person name="Riley R."/>
            <person name="Savchenko A."/>
            <person name="Shiryaev A."/>
            <person name="Soop K."/>
            <person name="Spirin V."/>
            <person name="Szebenyi C."/>
            <person name="Tomsovsky M."/>
            <person name="Tulloss R.E."/>
            <person name="Uehling J."/>
            <person name="Grigoriev I.V."/>
            <person name="Vagvolgyi C."/>
            <person name="Papp T."/>
            <person name="Martin F.M."/>
            <person name="Miettinen O."/>
            <person name="Hibbett D.S."/>
            <person name="Nagy L.G."/>
        </authorList>
    </citation>
    <scope>NUCLEOTIDE SEQUENCE [LARGE SCALE GENOMIC DNA]</scope>
    <source>
        <strain evidence="2 3">CBS 166.37</strain>
    </source>
</reference>
<keyword evidence="3" id="KW-1185">Reference proteome</keyword>
<feature type="region of interest" description="Disordered" evidence="1">
    <location>
        <begin position="1"/>
        <end position="20"/>
    </location>
</feature>
<evidence type="ECO:0000313" key="2">
    <source>
        <dbReference type="EMBL" id="TFK38794.1"/>
    </source>
</evidence>
<name>A0A5C3M096_9AGAR</name>
<evidence type="ECO:0000313" key="3">
    <source>
        <dbReference type="Proteomes" id="UP000308652"/>
    </source>
</evidence>
<proteinExistence type="predicted"/>
<evidence type="ECO:0000256" key="1">
    <source>
        <dbReference type="SAM" id="MobiDB-lite"/>
    </source>
</evidence>
<dbReference type="EMBL" id="ML213602">
    <property type="protein sequence ID" value="TFK38794.1"/>
    <property type="molecule type" value="Genomic_DNA"/>
</dbReference>
<dbReference type="AlphaFoldDB" id="A0A5C3M096"/>
<organism evidence="2 3">
    <name type="scientific">Crucibulum laeve</name>
    <dbReference type="NCBI Taxonomy" id="68775"/>
    <lineage>
        <taxon>Eukaryota</taxon>
        <taxon>Fungi</taxon>
        <taxon>Dikarya</taxon>
        <taxon>Basidiomycota</taxon>
        <taxon>Agaricomycotina</taxon>
        <taxon>Agaricomycetes</taxon>
        <taxon>Agaricomycetidae</taxon>
        <taxon>Agaricales</taxon>
        <taxon>Agaricineae</taxon>
        <taxon>Nidulariaceae</taxon>
        <taxon>Crucibulum</taxon>
    </lineage>
</organism>
<protein>
    <submittedName>
        <fullName evidence="2">Uncharacterized protein</fullName>
    </submittedName>
</protein>
<gene>
    <name evidence="2" type="ORF">BDQ12DRAFT_666027</name>
</gene>
<sequence length="221" mass="24905">MNAKETAQPRERSSEMRVGASSVIKQGNEHELKTHVEFNNHTYWTRSSKGRLNANHAPSLALQTAKQERWRMFWELDVDVDVDSGVIERLFNMFVRPIDRMIRFNIRRLFQNPRITPSHSFIHSKHHTFAPSCSSPLTQIGTANGSSGRTSSPADSFVLTAANLLDGLDVRAGWKFGHYVVGIVERMVSSMVDVAKLRGNRVDGECERSGASQRVVQRLEG</sequence>